<dbReference type="GO" id="GO:0010181">
    <property type="term" value="F:FMN binding"/>
    <property type="evidence" value="ECO:0007669"/>
    <property type="project" value="UniProtKB-UniRule"/>
</dbReference>
<dbReference type="NCBIfam" id="TIGR01752">
    <property type="entry name" value="flav_long"/>
    <property type="match status" value="1"/>
</dbReference>
<accession>A0A8J6URE3</accession>
<dbReference type="PANTHER" id="PTHR42809">
    <property type="entry name" value="FLAVODOXIN 2"/>
    <property type="match status" value="1"/>
</dbReference>
<dbReference type="Gene3D" id="3.40.50.360">
    <property type="match status" value="1"/>
</dbReference>
<evidence type="ECO:0000256" key="4">
    <source>
        <dbReference type="ARBA" id="ARBA00022630"/>
    </source>
</evidence>
<dbReference type="AlphaFoldDB" id="A0A8J6URE3"/>
<evidence type="ECO:0000259" key="8">
    <source>
        <dbReference type="PROSITE" id="PS50902"/>
    </source>
</evidence>
<organism evidence="9 10">
    <name type="scientific">Pelovirga terrestris</name>
    <dbReference type="NCBI Taxonomy" id="2771352"/>
    <lineage>
        <taxon>Bacteria</taxon>
        <taxon>Pseudomonadati</taxon>
        <taxon>Thermodesulfobacteriota</taxon>
        <taxon>Desulfuromonadia</taxon>
        <taxon>Geobacterales</taxon>
        <taxon>Geobacteraceae</taxon>
        <taxon>Pelovirga</taxon>
    </lineage>
</organism>
<reference evidence="9" key="1">
    <citation type="submission" date="2020-09" db="EMBL/GenBank/DDBJ databases">
        <title>Pelobacter alkaliphilus sp. nov., a novel anaerobic arsenate-reducing bacterium from terrestrial mud volcano.</title>
        <authorList>
            <person name="Khomyakova M.A."/>
            <person name="Merkel A.Y."/>
            <person name="Slobodkin A.I."/>
        </authorList>
    </citation>
    <scope>NUCLEOTIDE SEQUENCE</scope>
    <source>
        <strain evidence="9">M08fum</strain>
    </source>
</reference>
<dbReference type="Proteomes" id="UP000632828">
    <property type="component" value="Unassembled WGS sequence"/>
</dbReference>
<keyword evidence="5 7" id="KW-0288">FMN</keyword>
<protein>
    <recommendedName>
        <fullName evidence="7">Flavodoxin</fullName>
    </recommendedName>
</protein>
<sequence>MKIGIFYGSTTGKTAAVARQLGQLISTAKLYPVAEATRADFEACDLLILGSSSWCDEQDRLQDDWNDAFECLREANLGGKKVALFGIGDQVGYPDAFVDAIRVLHDAAQAAGAEMIGKWPDEGYNYHQSAASEGDFFLGLPLDVTNQPNLTDSRLASWVAQLVRETNE</sequence>
<keyword evidence="3 7" id="KW-0813">Transport</keyword>
<dbReference type="InterPro" id="IPR050619">
    <property type="entry name" value="Flavodoxin"/>
</dbReference>
<dbReference type="PROSITE" id="PS00201">
    <property type="entry name" value="FLAVODOXIN"/>
    <property type="match status" value="1"/>
</dbReference>
<comment type="function">
    <text evidence="7">Low-potential electron donor to a number of redox enzymes.</text>
</comment>
<dbReference type="Pfam" id="PF00258">
    <property type="entry name" value="Flavodoxin_1"/>
    <property type="match status" value="1"/>
</dbReference>
<name>A0A8J6URE3_9BACT</name>
<dbReference type="PROSITE" id="PS50902">
    <property type="entry name" value="FLAVODOXIN_LIKE"/>
    <property type="match status" value="1"/>
</dbReference>
<evidence type="ECO:0000313" key="9">
    <source>
        <dbReference type="EMBL" id="MBD1401206.1"/>
    </source>
</evidence>
<dbReference type="EMBL" id="JACWUN010000012">
    <property type="protein sequence ID" value="MBD1401206.1"/>
    <property type="molecule type" value="Genomic_DNA"/>
</dbReference>
<gene>
    <name evidence="9" type="ORF">ICT70_11020</name>
</gene>
<keyword evidence="10" id="KW-1185">Reference proteome</keyword>
<dbReference type="GO" id="GO:0009055">
    <property type="term" value="F:electron transfer activity"/>
    <property type="evidence" value="ECO:0007669"/>
    <property type="project" value="UniProtKB-UniRule"/>
</dbReference>
<dbReference type="InterPro" id="IPR008254">
    <property type="entry name" value="Flavodoxin/NO_synth"/>
</dbReference>
<comment type="caution">
    <text evidence="9">The sequence shown here is derived from an EMBL/GenBank/DDBJ whole genome shotgun (WGS) entry which is preliminary data.</text>
</comment>
<comment type="cofactor">
    <cofactor evidence="1 7">
        <name>FMN</name>
        <dbReference type="ChEBI" id="CHEBI:58210"/>
    </cofactor>
</comment>
<evidence type="ECO:0000256" key="5">
    <source>
        <dbReference type="ARBA" id="ARBA00022643"/>
    </source>
</evidence>
<evidence type="ECO:0000256" key="7">
    <source>
        <dbReference type="PIRNR" id="PIRNR038996"/>
    </source>
</evidence>
<keyword evidence="6 7" id="KW-0249">Electron transport</keyword>
<dbReference type="PANTHER" id="PTHR42809:SF1">
    <property type="entry name" value="FLAVODOXIN 1"/>
    <property type="match status" value="1"/>
</dbReference>
<feature type="domain" description="Flavodoxin-like" evidence="8">
    <location>
        <begin position="3"/>
        <end position="163"/>
    </location>
</feature>
<dbReference type="InterPro" id="IPR029039">
    <property type="entry name" value="Flavoprotein-like_sf"/>
</dbReference>
<evidence type="ECO:0000256" key="1">
    <source>
        <dbReference type="ARBA" id="ARBA00001917"/>
    </source>
</evidence>
<dbReference type="PIRSF" id="PIRSF038996">
    <property type="entry name" value="FldA"/>
    <property type="match status" value="1"/>
</dbReference>
<evidence type="ECO:0000256" key="6">
    <source>
        <dbReference type="ARBA" id="ARBA00022982"/>
    </source>
</evidence>
<dbReference type="NCBIfam" id="NF006739">
    <property type="entry name" value="PRK09267.1-5"/>
    <property type="match status" value="1"/>
</dbReference>
<proteinExistence type="inferred from homology"/>
<dbReference type="InterPro" id="IPR001226">
    <property type="entry name" value="Flavodoxin_CS"/>
</dbReference>
<dbReference type="RefSeq" id="WP_191156558.1">
    <property type="nucleotide sequence ID" value="NZ_JACWUN010000012.1"/>
</dbReference>
<comment type="similarity">
    <text evidence="2 7">Belongs to the flavodoxin family.</text>
</comment>
<evidence type="ECO:0000256" key="2">
    <source>
        <dbReference type="ARBA" id="ARBA00005267"/>
    </source>
</evidence>
<dbReference type="SUPFAM" id="SSF52218">
    <property type="entry name" value="Flavoproteins"/>
    <property type="match status" value="1"/>
</dbReference>
<evidence type="ECO:0000313" key="10">
    <source>
        <dbReference type="Proteomes" id="UP000632828"/>
    </source>
</evidence>
<keyword evidence="4 7" id="KW-0285">Flavoprotein</keyword>
<dbReference type="InterPro" id="IPR010086">
    <property type="entry name" value="Flavodoxin_lc"/>
</dbReference>
<evidence type="ECO:0000256" key="3">
    <source>
        <dbReference type="ARBA" id="ARBA00022448"/>
    </source>
</evidence>